<organism evidence="1 2">
    <name type="scientific">Macrophomina phaseolina (strain MS6)</name>
    <name type="common">Charcoal rot fungus</name>
    <dbReference type="NCBI Taxonomy" id="1126212"/>
    <lineage>
        <taxon>Eukaryota</taxon>
        <taxon>Fungi</taxon>
        <taxon>Dikarya</taxon>
        <taxon>Ascomycota</taxon>
        <taxon>Pezizomycotina</taxon>
        <taxon>Dothideomycetes</taxon>
        <taxon>Dothideomycetes incertae sedis</taxon>
        <taxon>Botryosphaeriales</taxon>
        <taxon>Botryosphaeriaceae</taxon>
        <taxon>Macrophomina</taxon>
    </lineage>
</organism>
<evidence type="ECO:0000313" key="1">
    <source>
        <dbReference type="EMBL" id="EKG19112.1"/>
    </source>
</evidence>
<dbReference type="InParanoid" id="K2S281"/>
<proteinExistence type="predicted"/>
<dbReference type="VEuPathDB" id="FungiDB:MPH_03633"/>
<gene>
    <name evidence="1" type="ORF">MPH_03633</name>
</gene>
<dbReference type="eggNOG" id="ENOG502S5YS">
    <property type="taxonomic scope" value="Eukaryota"/>
</dbReference>
<reference evidence="1 2" key="1">
    <citation type="journal article" date="2012" name="BMC Genomics">
        <title>Tools to kill: Genome of one of the most destructive plant pathogenic fungi Macrophomina phaseolina.</title>
        <authorList>
            <person name="Islam M.S."/>
            <person name="Haque M.S."/>
            <person name="Islam M.M."/>
            <person name="Emdad E.M."/>
            <person name="Halim A."/>
            <person name="Hossen Q.M.M."/>
            <person name="Hossain M.Z."/>
            <person name="Ahmed B."/>
            <person name="Rahim S."/>
            <person name="Rahman M.S."/>
            <person name="Alam M.M."/>
            <person name="Hou S."/>
            <person name="Wan X."/>
            <person name="Saito J.A."/>
            <person name="Alam M."/>
        </authorList>
    </citation>
    <scope>NUCLEOTIDE SEQUENCE [LARGE SCALE GENOMIC DNA]</scope>
    <source>
        <strain evidence="1 2">MS6</strain>
    </source>
</reference>
<dbReference type="AlphaFoldDB" id="K2S281"/>
<dbReference type="HOGENOM" id="CLU_100672_0_0_1"/>
<evidence type="ECO:0000313" key="2">
    <source>
        <dbReference type="Proteomes" id="UP000007129"/>
    </source>
</evidence>
<comment type="caution">
    <text evidence="1">The sequence shown here is derived from an EMBL/GenBank/DDBJ whole genome shotgun (WGS) entry which is preliminary data.</text>
</comment>
<protein>
    <submittedName>
        <fullName evidence="1">Uncharacterized protein</fullName>
    </submittedName>
</protein>
<dbReference type="EMBL" id="AHHD01000166">
    <property type="protein sequence ID" value="EKG19112.1"/>
    <property type="molecule type" value="Genomic_DNA"/>
</dbReference>
<dbReference type="Proteomes" id="UP000007129">
    <property type="component" value="Unassembled WGS sequence"/>
</dbReference>
<sequence>MGCFTGQILVPAIDLALSTYKWTLSPAASCIFNLARPGKLLRRHATGKQNITNHRLIPQNHSREKKKMSSIFPHATFAEDQQYARTILTFHVLLRGFTAGPGLSFIPFSAALFRDIFARRQHSAAVLAARLLRYSAGGVVAGTVGSGIALAGLMRGKEEIEWLDRSWRILANKGQVEVDWWSLGGAGLGACAAMVRRGGPLVVGTGARMLGGAGLGSLAGTGGYMLSRYGLGRGRYADEPE</sequence>
<dbReference type="OrthoDB" id="544298at2759"/>
<name>K2S281_MACPH</name>
<accession>K2S281</accession>